<dbReference type="Pfam" id="PF10728">
    <property type="entry name" value="DUF2520"/>
    <property type="match status" value="1"/>
</dbReference>
<keyword evidence="6" id="KW-0460">Magnesium</keyword>
<dbReference type="SFLD" id="SFLDG01138">
    <property type="entry name" value="C1.6.2:_Deoxy-d-mannose-octulo"/>
    <property type="match status" value="1"/>
</dbReference>
<accession>A0A212ITF8</accession>
<gene>
    <name evidence="9" type="ORF">KL86DYS2_10013</name>
</gene>
<evidence type="ECO:0000256" key="2">
    <source>
        <dbReference type="ARBA" id="ARBA00005893"/>
    </source>
</evidence>
<proteinExistence type="inferred from homology"/>
<dbReference type="PANTHER" id="PTHR40459">
    <property type="entry name" value="CONSERVED HYPOTHETICAL ALANINE AND LEUCINE RICH PROTEIN"/>
    <property type="match status" value="1"/>
</dbReference>
<evidence type="ECO:0000259" key="7">
    <source>
        <dbReference type="Pfam" id="PF03807"/>
    </source>
</evidence>
<evidence type="ECO:0000256" key="5">
    <source>
        <dbReference type="ARBA" id="ARBA00022801"/>
    </source>
</evidence>
<dbReference type="InterPro" id="IPR010023">
    <property type="entry name" value="KdsC_fam"/>
</dbReference>
<keyword evidence="5" id="KW-0378">Hydrolase</keyword>
<dbReference type="InterPro" id="IPR037108">
    <property type="entry name" value="TM1727-like_C_sf"/>
</dbReference>
<dbReference type="InterPro" id="IPR023214">
    <property type="entry name" value="HAD_sf"/>
</dbReference>
<dbReference type="GO" id="GO:0046872">
    <property type="term" value="F:metal ion binding"/>
    <property type="evidence" value="ECO:0007669"/>
    <property type="project" value="UniProtKB-KW"/>
</dbReference>
<comment type="cofactor">
    <cofactor evidence="1">
        <name>Mg(2+)</name>
        <dbReference type="ChEBI" id="CHEBI:18420"/>
    </cofactor>
</comment>
<dbReference type="InterPro" id="IPR028939">
    <property type="entry name" value="P5C_Rdtase_cat_N"/>
</dbReference>
<comment type="subunit">
    <text evidence="3">Homotetramer.</text>
</comment>
<evidence type="ECO:0000313" key="9">
    <source>
        <dbReference type="EMBL" id="SBV90500.1"/>
    </source>
</evidence>
<evidence type="ECO:0000256" key="1">
    <source>
        <dbReference type="ARBA" id="ARBA00001946"/>
    </source>
</evidence>
<dbReference type="InterPro" id="IPR036412">
    <property type="entry name" value="HAD-like_sf"/>
</dbReference>
<evidence type="ECO:0000259" key="8">
    <source>
        <dbReference type="Pfam" id="PF10728"/>
    </source>
</evidence>
<feature type="domain" description="DUF2520" evidence="8">
    <location>
        <begin position="124"/>
        <end position="248"/>
    </location>
</feature>
<dbReference type="Gene3D" id="1.10.1040.20">
    <property type="entry name" value="ProC-like, C-terminal domain"/>
    <property type="match status" value="1"/>
</dbReference>
<feature type="domain" description="Pyrroline-5-carboxylate reductase catalytic N-terminal" evidence="7">
    <location>
        <begin position="2"/>
        <end position="79"/>
    </location>
</feature>
<name>A0A212ITF8_9BACT</name>
<dbReference type="SUPFAM" id="SSF48179">
    <property type="entry name" value="6-phosphogluconate dehydrogenase C-terminal domain-like"/>
    <property type="match status" value="1"/>
</dbReference>
<dbReference type="SUPFAM" id="SSF51735">
    <property type="entry name" value="NAD(P)-binding Rossmann-fold domains"/>
    <property type="match status" value="1"/>
</dbReference>
<dbReference type="SFLD" id="SFLDS00003">
    <property type="entry name" value="Haloacid_Dehalogenase"/>
    <property type="match status" value="1"/>
</dbReference>
<dbReference type="NCBIfam" id="TIGR01670">
    <property type="entry name" value="KdsC-phosphatas"/>
    <property type="match status" value="1"/>
</dbReference>
<dbReference type="PANTHER" id="PTHR40459:SF1">
    <property type="entry name" value="CONSERVED HYPOTHETICAL ALANINE AND LEUCINE RICH PROTEIN"/>
    <property type="match status" value="1"/>
</dbReference>
<dbReference type="SUPFAM" id="SSF56784">
    <property type="entry name" value="HAD-like"/>
    <property type="match status" value="1"/>
</dbReference>
<evidence type="ECO:0000256" key="3">
    <source>
        <dbReference type="ARBA" id="ARBA00011881"/>
    </source>
</evidence>
<evidence type="ECO:0000256" key="6">
    <source>
        <dbReference type="ARBA" id="ARBA00022842"/>
    </source>
</evidence>
<dbReference type="FunFam" id="3.40.50.1000:FF:000029">
    <property type="entry name" value="3-deoxy-D-manno-octulosonate 8-phosphate phosphatase KdsC"/>
    <property type="match status" value="1"/>
</dbReference>
<dbReference type="GO" id="GO:0016788">
    <property type="term" value="F:hydrolase activity, acting on ester bonds"/>
    <property type="evidence" value="ECO:0007669"/>
    <property type="project" value="InterPro"/>
</dbReference>
<comment type="similarity">
    <text evidence="2">Belongs to the KdsC family.</text>
</comment>
<protein>
    <recommendedName>
        <fullName evidence="10">3-deoxy-D-manno-octulosonate 8-phosphate phosphatase KdsC</fullName>
    </recommendedName>
</protein>
<dbReference type="EMBL" id="FLUL01000001">
    <property type="protein sequence ID" value="SBV90500.1"/>
    <property type="molecule type" value="Genomic_DNA"/>
</dbReference>
<dbReference type="SFLD" id="SFLDG01136">
    <property type="entry name" value="C1.6:_Phosphoserine_Phosphatas"/>
    <property type="match status" value="1"/>
</dbReference>
<dbReference type="Pfam" id="PF03807">
    <property type="entry name" value="F420_oxidored"/>
    <property type="match status" value="1"/>
</dbReference>
<reference evidence="9" key="1">
    <citation type="submission" date="2016-04" db="EMBL/GenBank/DDBJ databases">
        <authorList>
            <person name="Evans L.H."/>
            <person name="Alamgir A."/>
            <person name="Owens N."/>
            <person name="Weber N.D."/>
            <person name="Virtaneva K."/>
            <person name="Barbian K."/>
            <person name="Babar A."/>
            <person name="Rosenke K."/>
        </authorList>
    </citation>
    <scope>NUCLEOTIDE SEQUENCE</scope>
    <source>
        <strain evidence="9">86-2</strain>
    </source>
</reference>
<dbReference type="InterPro" id="IPR008927">
    <property type="entry name" value="6-PGluconate_DH-like_C_sf"/>
</dbReference>
<dbReference type="Gene3D" id="3.40.50.720">
    <property type="entry name" value="NAD(P)-binding Rossmann-like Domain"/>
    <property type="match status" value="1"/>
</dbReference>
<dbReference type="Pfam" id="PF08282">
    <property type="entry name" value="Hydrolase_3"/>
    <property type="match status" value="1"/>
</dbReference>
<evidence type="ECO:0008006" key="10">
    <source>
        <dbReference type="Google" id="ProtNLM"/>
    </source>
</evidence>
<keyword evidence="4" id="KW-0479">Metal-binding</keyword>
<dbReference type="AlphaFoldDB" id="A0A212ITF8"/>
<sequence length="434" mass="47957">MKVVLIGAGNVATQFAKELYSKSFDIVQVYSRTLASASALAKEVDAAPITDISLAVCDADLYIFAVKDSVLEELIANLPSNNGLWVHTAGSMSINVFKGYTSRYGVLYPFQTFSKDRKVDWADIPIFLEASDDQALEQLKSIASQLSTKIVELSTEERKYLHLTGVFACNFTNHMYTLSKQVLAKINLPFDIALPLIDETASKVHSLSPEEAQTGPAVRFDENVMEKHLSLIDDDKIKQIYKLMSESIHRFGKKRYIMSTINYDLKKIKAFIFDVDGVLSPDSIPLSSDGSPVRMVNIKDGYAINLAVKAGYSVAIITGADTDNIRLRFNRLGVNDIYLKSRVKINDLNDYMEKTGYKAEEIIYAGDDLPDYQVMQAVGLAVAPANAAPEIKSVAQYISHKNGGDGVARDVIEQVMKAQGKWMAPEMLSSTAVF</sequence>
<dbReference type="InterPro" id="IPR036291">
    <property type="entry name" value="NAD(P)-bd_dom_sf"/>
</dbReference>
<dbReference type="InterPro" id="IPR018931">
    <property type="entry name" value="DUF2520"/>
</dbReference>
<organism evidence="9">
    <name type="scientific">uncultured Dysgonomonas sp</name>
    <dbReference type="NCBI Taxonomy" id="206096"/>
    <lineage>
        <taxon>Bacteria</taxon>
        <taxon>Pseudomonadati</taxon>
        <taxon>Bacteroidota</taxon>
        <taxon>Bacteroidia</taxon>
        <taxon>Bacteroidales</taxon>
        <taxon>Dysgonomonadaceae</taxon>
        <taxon>Dysgonomonas</taxon>
        <taxon>environmental samples</taxon>
    </lineage>
</organism>
<dbReference type="Gene3D" id="3.40.50.1000">
    <property type="entry name" value="HAD superfamily/HAD-like"/>
    <property type="match status" value="1"/>
</dbReference>
<evidence type="ECO:0000256" key="4">
    <source>
        <dbReference type="ARBA" id="ARBA00022723"/>
    </source>
</evidence>